<keyword evidence="4 7" id="KW-0175">Coiled coil</keyword>
<dbReference type="EMBL" id="QZWG01000005">
    <property type="protein sequence ID" value="RZC13083.1"/>
    <property type="molecule type" value="Genomic_DNA"/>
</dbReference>
<dbReference type="InterPro" id="IPR021640">
    <property type="entry name" value="Mediator_Med28"/>
</dbReference>
<comment type="subcellular location">
    <subcellularLocation>
        <location evidence="1">Nucleus</location>
    </subcellularLocation>
</comment>
<evidence type="ECO:0000256" key="3">
    <source>
        <dbReference type="ARBA" id="ARBA00023015"/>
    </source>
</evidence>
<evidence type="ECO:0000256" key="7">
    <source>
        <dbReference type="SAM" id="Coils"/>
    </source>
</evidence>
<keyword evidence="9" id="KW-1185">Reference proteome</keyword>
<proteinExistence type="inferred from homology"/>
<keyword evidence="5" id="KW-0804">Transcription</keyword>
<keyword evidence="6" id="KW-0539">Nucleus</keyword>
<comment type="caution">
    <text evidence="8">The sequence shown here is derived from an EMBL/GenBank/DDBJ whole genome shotgun (WGS) entry which is preliminary data.</text>
</comment>
<keyword evidence="3" id="KW-0805">Transcription regulation</keyword>
<dbReference type="InterPro" id="IPR034456">
    <property type="entry name" value="MED28"/>
</dbReference>
<comment type="similarity">
    <text evidence="2">Belongs to the Mediator complex subunit 28 family.</text>
</comment>
<evidence type="ECO:0000313" key="9">
    <source>
        <dbReference type="Proteomes" id="UP000289340"/>
    </source>
</evidence>
<dbReference type="GO" id="GO:0006355">
    <property type="term" value="P:regulation of DNA-templated transcription"/>
    <property type="evidence" value="ECO:0007669"/>
    <property type="project" value="InterPro"/>
</dbReference>
<feature type="coiled-coil region" evidence="7">
    <location>
        <begin position="148"/>
        <end position="189"/>
    </location>
</feature>
<gene>
    <name evidence="8" type="ORF">D0Y65_012693</name>
</gene>
<evidence type="ECO:0000256" key="5">
    <source>
        <dbReference type="ARBA" id="ARBA00023163"/>
    </source>
</evidence>
<dbReference type="AlphaFoldDB" id="A0A445KQY7"/>
<organism evidence="8 9">
    <name type="scientific">Glycine soja</name>
    <name type="common">Wild soybean</name>
    <dbReference type="NCBI Taxonomy" id="3848"/>
    <lineage>
        <taxon>Eukaryota</taxon>
        <taxon>Viridiplantae</taxon>
        <taxon>Streptophyta</taxon>
        <taxon>Embryophyta</taxon>
        <taxon>Tracheophyta</taxon>
        <taxon>Spermatophyta</taxon>
        <taxon>Magnoliopsida</taxon>
        <taxon>eudicotyledons</taxon>
        <taxon>Gunneridae</taxon>
        <taxon>Pentapetalae</taxon>
        <taxon>rosids</taxon>
        <taxon>fabids</taxon>
        <taxon>Fabales</taxon>
        <taxon>Fabaceae</taxon>
        <taxon>Papilionoideae</taxon>
        <taxon>50 kb inversion clade</taxon>
        <taxon>NPAAA clade</taxon>
        <taxon>indigoferoid/millettioid clade</taxon>
        <taxon>Phaseoleae</taxon>
        <taxon>Glycine</taxon>
        <taxon>Glycine subgen. Soja</taxon>
    </lineage>
</organism>
<dbReference type="Pfam" id="PF11594">
    <property type="entry name" value="Med28"/>
    <property type="match status" value="1"/>
</dbReference>
<sequence>VFKTNPKTPTYRLLALLHLQSSLTRAIFSVATTPRPRYWRIFVNPIFLPWQAEKRNMGDRQVVDQQHMGDPQLPSSPPSKDDMVSCVMALEAALLPCLPARELQAIDRSPHPSHQIDVDRYARDFMEAAKKLQLYFISLQREDKPTKVEMLRKEIALMEEELNIKNELIKKQENLIQEWKKELKDQLDKHKIELDRV</sequence>
<evidence type="ECO:0000256" key="1">
    <source>
        <dbReference type="ARBA" id="ARBA00004123"/>
    </source>
</evidence>
<accession>A0A445KQY7</accession>
<dbReference type="PANTHER" id="PTHR39117">
    <property type="entry name" value="MEDIATOR OF RNA POLYMERASE II TRANSCRIPTION SUBUNIT 28"/>
    <property type="match status" value="1"/>
</dbReference>
<evidence type="ECO:0000256" key="6">
    <source>
        <dbReference type="ARBA" id="ARBA00023242"/>
    </source>
</evidence>
<protein>
    <submittedName>
        <fullName evidence="8">Mediator of RNA polymerase II transcription subunit 28</fullName>
    </submittedName>
</protein>
<evidence type="ECO:0000313" key="8">
    <source>
        <dbReference type="EMBL" id="RZC13083.1"/>
    </source>
</evidence>
<dbReference type="PANTHER" id="PTHR39117:SF1">
    <property type="entry name" value="MEDIATOR OF RNA POLYMERASE II TRANSCRIPTION SUBUNIT 28"/>
    <property type="match status" value="1"/>
</dbReference>
<name>A0A445KQY7_GLYSO</name>
<dbReference type="GO" id="GO:0016592">
    <property type="term" value="C:mediator complex"/>
    <property type="evidence" value="ECO:0007669"/>
    <property type="project" value="InterPro"/>
</dbReference>
<feature type="non-terminal residue" evidence="8">
    <location>
        <position position="1"/>
    </location>
</feature>
<dbReference type="Proteomes" id="UP000289340">
    <property type="component" value="Chromosome 5"/>
</dbReference>
<evidence type="ECO:0000256" key="2">
    <source>
        <dbReference type="ARBA" id="ARBA00005571"/>
    </source>
</evidence>
<evidence type="ECO:0000256" key="4">
    <source>
        <dbReference type="ARBA" id="ARBA00023054"/>
    </source>
</evidence>
<reference evidence="8 9" key="1">
    <citation type="submission" date="2018-09" db="EMBL/GenBank/DDBJ databases">
        <title>A high-quality reference genome of wild soybean provides a powerful tool to mine soybean genomes.</title>
        <authorList>
            <person name="Xie M."/>
            <person name="Chung C.Y.L."/>
            <person name="Li M.-W."/>
            <person name="Wong F.-L."/>
            <person name="Chan T.-F."/>
            <person name="Lam H.-M."/>
        </authorList>
    </citation>
    <scope>NUCLEOTIDE SEQUENCE [LARGE SCALE GENOMIC DNA]</scope>
    <source>
        <strain evidence="9">cv. W05</strain>
        <tissue evidence="8">Hypocotyl of etiolated seedlings</tissue>
    </source>
</reference>